<dbReference type="InterPro" id="IPR029063">
    <property type="entry name" value="SAM-dependent_MTases_sf"/>
</dbReference>
<keyword evidence="4" id="KW-1185">Reference proteome</keyword>
<gene>
    <name evidence="3" type="ORF">HJC23_013213</name>
</gene>
<feature type="transmembrane region" description="Helical" evidence="2">
    <location>
        <begin position="7"/>
        <end position="29"/>
    </location>
</feature>
<evidence type="ECO:0000256" key="2">
    <source>
        <dbReference type="SAM" id="Phobius"/>
    </source>
</evidence>
<proteinExistence type="predicted"/>
<sequence>MASARCLSSLTISVLINLCAVFFLCLNLLQNHVLLHGRAVDQQQWHSKPPPHGDAPLAPVGNDQRTSHNHDDDDEVSDNIALTIPRGTAQARPAARLTTEQDSQIRRAQYGGKGDRPHLGGFTEFDAMGVSPTLWTHMVRHWGIKSVLDVGCGRGISTAWFITHGLEFVQCVEGSHDAVLQSIVPNATLTATATAVTTTTITTTSRKKSGEKHTVEYPRVVEHDFSLGPWWPPRTVDAVWCVEFTEHVGRNYQPNYLPSFRSAALIFVTHSNWGGWHHVEVHDDEWWRVRWEAAGLVYSQSMTDEARAMAMQDSSRRDLTRHMTEDYMYFVGQHLWLSLQVRLFMYGLCARDAGFRISLLRNIAFVAVGKVFINPMVASLPRHSHLFAEHGCFGGRNDGEKIHVDCSRAKNAKGEHLTPLPESFKALNLTKEMDDAWLDLIKDFKAGGRPRQGNGKNMRPMNVPESLE</sequence>
<organism evidence="3 4">
    <name type="scientific">Cyclotella cryptica</name>
    <dbReference type="NCBI Taxonomy" id="29204"/>
    <lineage>
        <taxon>Eukaryota</taxon>
        <taxon>Sar</taxon>
        <taxon>Stramenopiles</taxon>
        <taxon>Ochrophyta</taxon>
        <taxon>Bacillariophyta</taxon>
        <taxon>Coscinodiscophyceae</taxon>
        <taxon>Thalassiosirophycidae</taxon>
        <taxon>Stephanodiscales</taxon>
        <taxon>Stephanodiscaceae</taxon>
        <taxon>Cyclotella</taxon>
    </lineage>
</organism>
<comment type="caution">
    <text evidence="3">The sequence shown here is derived from an EMBL/GenBank/DDBJ whole genome shotgun (WGS) entry which is preliminary data.</text>
</comment>
<dbReference type="SUPFAM" id="SSF53335">
    <property type="entry name" value="S-adenosyl-L-methionine-dependent methyltransferases"/>
    <property type="match status" value="1"/>
</dbReference>
<keyword evidence="2" id="KW-0812">Transmembrane</keyword>
<evidence type="ECO:0008006" key="5">
    <source>
        <dbReference type="Google" id="ProtNLM"/>
    </source>
</evidence>
<evidence type="ECO:0000313" key="3">
    <source>
        <dbReference type="EMBL" id="KAL3797975.1"/>
    </source>
</evidence>
<dbReference type="AlphaFoldDB" id="A0ABD3QC77"/>
<keyword evidence="2" id="KW-1133">Transmembrane helix</keyword>
<dbReference type="Proteomes" id="UP001516023">
    <property type="component" value="Unassembled WGS sequence"/>
</dbReference>
<feature type="region of interest" description="Disordered" evidence="1">
    <location>
        <begin position="448"/>
        <end position="468"/>
    </location>
</feature>
<evidence type="ECO:0000256" key="1">
    <source>
        <dbReference type="SAM" id="MobiDB-lite"/>
    </source>
</evidence>
<dbReference type="Gene3D" id="3.40.50.150">
    <property type="entry name" value="Vaccinia Virus protein VP39"/>
    <property type="match status" value="1"/>
</dbReference>
<accession>A0ABD3QC77</accession>
<protein>
    <recommendedName>
        <fullName evidence="5">Methyltransferase</fullName>
    </recommendedName>
</protein>
<name>A0ABD3QC77_9STRA</name>
<feature type="region of interest" description="Disordered" evidence="1">
    <location>
        <begin position="88"/>
        <end position="113"/>
    </location>
</feature>
<feature type="region of interest" description="Disordered" evidence="1">
    <location>
        <begin position="44"/>
        <end position="76"/>
    </location>
</feature>
<dbReference type="EMBL" id="JABMIG020000050">
    <property type="protein sequence ID" value="KAL3797975.1"/>
    <property type="molecule type" value="Genomic_DNA"/>
</dbReference>
<keyword evidence="2" id="KW-0472">Membrane</keyword>
<evidence type="ECO:0000313" key="4">
    <source>
        <dbReference type="Proteomes" id="UP001516023"/>
    </source>
</evidence>
<reference evidence="3 4" key="1">
    <citation type="journal article" date="2020" name="G3 (Bethesda)">
        <title>Improved Reference Genome for Cyclotella cryptica CCMP332, a Model for Cell Wall Morphogenesis, Salinity Adaptation, and Lipid Production in Diatoms (Bacillariophyta).</title>
        <authorList>
            <person name="Roberts W.R."/>
            <person name="Downey K.M."/>
            <person name="Ruck E.C."/>
            <person name="Traller J.C."/>
            <person name="Alverson A.J."/>
        </authorList>
    </citation>
    <scope>NUCLEOTIDE SEQUENCE [LARGE SCALE GENOMIC DNA]</scope>
    <source>
        <strain evidence="3 4">CCMP332</strain>
    </source>
</reference>